<evidence type="ECO:0000313" key="1">
    <source>
        <dbReference type="EMBL" id="ELW48092.1"/>
    </source>
</evidence>
<reference evidence="2" key="1">
    <citation type="submission" date="2012-07" db="EMBL/GenBank/DDBJ databases">
        <title>Genome of the Chinese tree shrew, a rising model animal genetically related to primates.</title>
        <authorList>
            <person name="Zhang G."/>
            <person name="Fan Y."/>
            <person name="Yao Y."/>
            <person name="Huang Z."/>
        </authorList>
    </citation>
    <scope>NUCLEOTIDE SEQUENCE [LARGE SCALE GENOMIC DNA]</scope>
</reference>
<keyword evidence="2" id="KW-1185">Reference proteome</keyword>
<dbReference type="AlphaFoldDB" id="L9JGE9"/>
<dbReference type="Gene3D" id="3.30.70.330">
    <property type="match status" value="1"/>
</dbReference>
<dbReference type="Pfam" id="PF15023">
    <property type="entry name" value="DUF4523"/>
    <property type="match status" value="1"/>
</dbReference>
<protein>
    <recommendedName>
        <fullName evidence="3">RRM domain-containing protein</fullName>
    </recommendedName>
</protein>
<dbReference type="InterPro" id="IPR027827">
    <property type="entry name" value="Tex56"/>
</dbReference>
<dbReference type="PANTHER" id="PTHR35968">
    <property type="entry name" value="CHROMOSOME 6 C6ORF201 HOMOLOG"/>
    <property type="match status" value="1"/>
</dbReference>
<evidence type="ECO:0000313" key="2">
    <source>
        <dbReference type="Proteomes" id="UP000011518"/>
    </source>
</evidence>
<dbReference type="Proteomes" id="UP000011518">
    <property type="component" value="Unassembled WGS sequence"/>
</dbReference>
<dbReference type="InParanoid" id="L9JGE9"/>
<dbReference type="PANTHER" id="PTHR35968:SF1">
    <property type="entry name" value="TESTIS EXPRESSED PROTEIN 56"/>
    <property type="match status" value="1"/>
</dbReference>
<name>L9JGE9_TUPCH</name>
<dbReference type="CDD" id="cd00590">
    <property type="entry name" value="RRM_SF"/>
    <property type="match status" value="1"/>
</dbReference>
<proteinExistence type="predicted"/>
<dbReference type="EMBL" id="KB321073">
    <property type="protein sequence ID" value="ELW48092.1"/>
    <property type="molecule type" value="Genomic_DNA"/>
</dbReference>
<evidence type="ECO:0008006" key="3">
    <source>
        <dbReference type="Google" id="ProtNLM"/>
    </source>
</evidence>
<dbReference type="STRING" id="246437.L9JGE9"/>
<gene>
    <name evidence="1" type="ORF">TREES_T100021019</name>
</gene>
<sequence length="176" mass="20104">MLILSPDENSELSSLEKMLERHDLPKEISLTPKPNRMPPWKRKTINNVSDGWKKCPLWRRTTKEPPMSTVVVRWVKKNMEPSEDLESVTRRLSAFGPIQSVAVCGRQTAIVVFKDITSACHAVSAFHSKERGAALQCSWQQQFMAKDVRLLPGKNLCGFLELVLYNFFNHQCCSVM</sequence>
<dbReference type="InterPro" id="IPR035979">
    <property type="entry name" value="RBD_domain_sf"/>
</dbReference>
<dbReference type="GO" id="GO:0003676">
    <property type="term" value="F:nucleic acid binding"/>
    <property type="evidence" value="ECO:0007669"/>
    <property type="project" value="InterPro"/>
</dbReference>
<dbReference type="InterPro" id="IPR012677">
    <property type="entry name" value="Nucleotide-bd_a/b_plait_sf"/>
</dbReference>
<organism evidence="1 2">
    <name type="scientific">Tupaia chinensis</name>
    <name type="common">Chinese tree shrew</name>
    <name type="synonym">Tupaia belangeri chinensis</name>
    <dbReference type="NCBI Taxonomy" id="246437"/>
    <lineage>
        <taxon>Eukaryota</taxon>
        <taxon>Metazoa</taxon>
        <taxon>Chordata</taxon>
        <taxon>Craniata</taxon>
        <taxon>Vertebrata</taxon>
        <taxon>Euteleostomi</taxon>
        <taxon>Mammalia</taxon>
        <taxon>Eutheria</taxon>
        <taxon>Euarchontoglires</taxon>
        <taxon>Scandentia</taxon>
        <taxon>Tupaiidae</taxon>
        <taxon>Tupaia</taxon>
    </lineage>
</organism>
<reference evidence="2" key="2">
    <citation type="journal article" date="2013" name="Nat. Commun.">
        <title>Genome of the Chinese tree shrew.</title>
        <authorList>
            <person name="Fan Y."/>
            <person name="Huang Z.Y."/>
            <person name="Cao C.C."/>
            <person name="Chen C.S."/>
            <person name="Chen Y.X."/>
            <person name="Fan D.D."/>
            <person name="He J."/>
            <person name="Hou H.L."/>
            <person name="Hu L."/>
            <person name="Hu X.T."/>
            <person name="Jiang X.T."/>
            <person name="Lai R."/>
            <person name="Lang Y.S."/>
            <person name="Liang B."/>
            <person name="Liao S.G."/>
            <person name="Mu D."/>
            <person name="Ma Y.Y."/>
            <person name="Niu Y.Y."/>
            <person name="Sun X.Q."/>
            <person name="Xia J.Q."/>
            <person name="Xiao J."/>
            <person name="Xiong Z.Q."/>
            <person name="Xu L."/>
            <person name="Yang L."/>
            <person name="Zhang Y."/>
            <person name="Zhao W."/>
            <person name="Zhao X.D."/>
            <person name="Zheng Y.T."/>
            <person name="Zhou J.M."/>
            <person name="Zhu Y.B."/>
            <person name="Zhang G.J."/>
            <person name="Wang J."/>
            <person name="Yao Y.G."/>
        </authorList>
    </citation>
    <scope>NUCLEOTIDE SEQUENCE [LARGE SCALE GENOMIC DNA]</scope>
</reference>
<dbReference type="eggNOG" id="ENOG502S904">
    <property type="taxonomic scope" value="Eukaryota"/>
</dbReference>
<accession>L9JGE9</accession>
<dbReference type="SUPFAM" id="SSF54928">
    <property type="entry name" value="RNA-binding domain, RBD"/>
    <property type="match status" value="1"/>
</dbReference>